<proteinExistence type="predicted"/>
<dbReference type="EMBL" id="CACVAZ010000033">
    <property type="protein sequence ID" value="CAA6806447.1"/>
    <property type="molecule type" value="Genomic_DNA"/>
</dbReference>
<dbReference type="AlphaFoldDB" id="A0A6S6SP27"/>
<dbReference type="InterPro" id="IPR010982">
    <property type="entry name" value="Lambda_DNA-bd_dom_sf"/>
</dbReference>
<protein>
    <recommendedName>
        <fullName evidence="2">Bacteriophage CI repressor</fullName>
    </recommendedName>
</protein>
<evidence type="ECO:0008006" key="2">
    <source>
        <dbReference type="Google" id="ProtNLM"/>
    </source>
</evidence>
<reference evidence="1" key="1">
    <citation type="submission" date="2020-01" db="EMBL/GenBank/DDBJ databases">
        <authorList>
            <person name="Meier V. D."/>
            <person name="Meier V D."/>
        </authorList>
    </citation>
    <scope>NUCLEOTIDE SEQUENCE</scope>
    <source>
        <strain evidence="1">HLG_WM_MAG_02</strain>
    </source>
</reference>
<organism evidence="1">
    <name type="scientific">uncultured Sulfurovum sp</name>
    <dbReference type="NCBI Taxonomy" id="269237"/>
    <lineage>
        <taxon>Bacteria</taxon>
        <taxon>Pseudomonadati</taxon>
        <taxon>Campylobacterota</taxon>
        <taxon>Epsilonproteobacteria</taxon>
        <taxon>Campylobacterales</taxon>
        <taxon>Sulfurovaceae</taxon>
        <taxon>Sulfurovum</taxon>
        <taxon>environmental samples</taxon>
    </lineage>
</organism>
<accession>A0A6S6SP27</accession>
<dbReference type="GO" id="GO:0003677">
    <property type="term" value="F:DNA binding"/>
    <property type="evidence" value="ECO:0007669"/>
    <property type="project" value="InterPro"/>
</dbReference>
<sequence>MNKNNSRYLDKEKNKEIFNRLKSHFKVRFDKEVLEKWGKNTKSMNNWRKSGIPENELSLLALKENVNYDWLIDGVGEKDKLVIPTPHLAGMVEENGTQYKKRDAREENLCKVFSKVPKDKKEEAYHKAMEVMFKYY</sequence>
<evidence type="ECO:0000313" key="1">
    <source>
        <dbReference type="EMBL" id="CAA6806447.1"/>
    </source>
</evidence>
<name>A0A6S6SP27_9BACT</name>
<dbReference type="Gene3D" id="1.10.260.40">
    <property type="entry name" value="lambda repressor-like DNA-binding domains"/>
    <property type="match status" value="1"/>
</dbReference>
<gene>
    <name evidence="1" type="ORF">HELGO_WM12423</name>
</gene>